<dbReference type="InterPro" id="IPR007627">
    <property type="entry name" value="RNA_pol_sigma70_r2"/>
</dbReference>
<dbReference type="RefSeq" id="WP_107214971.1">
    <property type="nucleotide sequence ID" value="NZ_KZ686269.1"/>
</dbReference>
<feature type="domain" description="RNA polymerase sigma-70 region 2" evidence="5">
    <location>
        <begin position="27"/>
        <end position="91"/>
    </location>
</feature>
<protein>
    <submittedName>
        <fullName evidence="7">RNA polymerase subunit sigma-70</fullName>
    </submittedName>
</protein>
<keyword evidence="4" id="KW-0804">Transcription</keyword>
<keyword evidence="2" id="KW-0805">Transcription regulation</keyword>
<dbReference type="GO" id="GO:0006352">
    <property type="term" value="P:DNA-templated transcription initiation"/>
    <property type="evidence" value="ECO:0007669"/>
    <property type="project" value="InterPro"/>
</dbReference>
<dbReference type="PANTHER" id="PTHR43133">
    <property type="entry name" value="RNA POLYMERASE ECF-TYPE SIGMA FACTO"/>
    <property type="match status" value="1"/>
</dbReference>
<evidence type="ECO:0000259" key="6">
    <source>
        <dbReference type="Pfam" id="PF08281"/>
    </source>
</evidence>
<evidence type="ECO:0000259" key="5">
    <source>
        <dbReference type="Pfam" id="PF04542"/>
    </source>
</evidence>
<dbReference type="InterPro" id="IPR039425">
    <property type="entry name" value="RNA_pol_sigma-70-like"/>
</dbReference>
<dbReference type="SUPFAM" id="SSF88946">
    <property type="entry name" value="Sigma2 domain of RNA polymerase sigma factors"/>
    <property type="match status" value="1"/>
</dbReference>
<dbReference type="NCBIfam" id="TIGR02985">
    <property type="entry name" value="Sig70_bacteroi1"/>
    <property type="match status" value="1"/>
</dbReference>
<feature type="domain" description="RNA polymerase sigma factor 70 region 4 type 2" evidence="6">
    <location>
        <begin position="125"/>
        <end position="174"/>
    </location>
</feature>
<dbReference type="SUPFAM" id="SSF88659">
    <property type="entry name" value="Sigma3 and sigma4 domains of RNA polymerase sigma factors"/>
    <property type="match status" value="1"/>
</dbReference>
<proteinExistence type="inferred from homology"/>
<dbReference type="OrthoDB" id="9783788at2"/>
<dbReference type="InterPro" id="IPR013324">
    <property type="entry name" value="RNA_pol_sigma_r3/r4-like"/>
</dbReference>
<evidence type="ECO:0000313" key="7">
    <source>
        <dbReference type="EMBL" id="PST82710.1"/>
    </source>
</evidence>
<comment type="similarity">
    <text evidence="1">Belongs to the sigma-70 factor family. ECF subfamily.</text>
</comment>
<name>A0A2T3HJW4_9SPHI</name>
<organism evidence="7 8">
    <name type="scientific">Pedobacter yulinensis</name>
    <dbReference type="NCBI Taxonomy" id="2126353"/>
    <lineage>
        <taxon>Bacteria</taxon>
        <taxon>Pseudomonadati</taxon>
        <taxon>Bacteroidota</taxon>
        <taxon>Sphingobacteriia</taxon>
        <taxon>Sphingobacteriales</taxon>
        <taxon>Sphingobacteriaceae</taxon>
        <taxon>Pedobacter</taxon>
    </lineage>
</organism>
<dbReference type="InterPro" id="IPR014327">
    <property type="entry name" value="RNA_pol_sigma70_bacteroid"/>
</dbReference>
<dbReference type="Pfam" id="PF04542">
    <property type="entry name" value="Sigma70_r2"/>
    <property type="match status" value="1"/>
</dbReference>
<evidence type="ECO:0000256" key="2">
    <source>
        <dbReference type="ARBA" id="ARBA00023015"/>
    </source>
</evidence>
<dbReference type="InterPro" id="IPR036388">
    <property type="entry name" value="WH-like_DNA-bd_sf"/>
</dbReference>
<evidence type="ECO:0000256" key="3">
    <source>
        <dbReference type="ARBA" id="ARBA00023082"/>
    </source>
</evidence>
<dbReference type="Gene3D" id="1.10.10.10">
    <property type="entry name" value="Winged helix-like DNA-binding domain superfamily/Winged helix DNA-binding domain"/>
    <property type="match status" value="1"/>
</dbReference>
<sequence>MKIYRSCTDSELINLIKGYDQAAYKELYQRYWYLLYKHARKMLHNEEEAKDVVQDVFTTLWSRVPAIEINTDVAGYLYAATRNKILNLFDRGRVQQVHLSTLPHPISAAESKTDYLLRERELAALIEQEIARLPQKMRCVFELSRKDNLSHKEIAAQLDISDKTVKKQIVKAIKVLRLRLGPLYHLFSFL</sequence>
<evidence type="ECO:0000256" key="1">
    <source>
        <dbReference type="ARBA" id="ARBA00010641"/>
    </source>
</evidence>
<dbReference type="Gene3D" id="1.10.1740.10">
    <property type="match status" value="1"/>
</dbReference>
<comment type="caution">
    <text evidence="7">The sequence shown here is derived from an EMBL/GenBank/DDBJ whole genome shotgun (WGS) entry which is preliminary data.</text>
</comment>
<keyword evidence="8" id="KW-1185">Reference proteome</keyword>
<dbReference type="AlphaFoldDB" id="A0A2T3HJW4"/>
<dbReference type="InterPro" id="IPR013249">
    <property type="entry name" value="RNA_pol_sigma70_r4_t2"/>
</dbReference>
<dbReference type="EMBL" id="PYLS01000005">
    <property type="protein sequence ID" value="PST82710.1"/>
    <property type="molecule type" value="Genomic_DNA"/>
</dbReference>
<keyword evidence="3" id="KW-0731">Sigma factor</keyword>
<dbReference type="CDD" id="cd06171">
    <property type="entry name" value="Sigma70_r4"/>
    <property type="match status" value="1"/>
</dbReference>
<evidence type="ECO:0000256" key="4">
    <source>
        <dbReference type="ARBA" id="ARBA00023163"/>
    </source>
</evidence>
<dbReference type="Pfam" id="PF08281">
    <property type="entry name" value="Sigma70_r4_2"/>
    <property type="match status" value="1"/>
</dbReference>
<dbReference type="NCBIfam" id="TIGR02937">
    <property type="entry name" value="sigma70-ECF"/>
    <property type="match status" value="1"/>
</dbReference>
<gene>
    <name evidence="7" type="ORF">C7T94_08625</name>
</gene>
<dbReference type="InterPro" id="IPR013325">
    <property type="entry name" value="RNA_pol_sigma_r2"/>
</dbReference>
<dbReference type="InterPro" id="IPR014284">
    <property type="entry name" value="RNA_pol_sigma-70_dom"/>
</dbReference>
<dbReference type="GO" id="GO:0003677">
    <property type="term" value="F:DNA binding"/>
    <property type="evidence" value="ECO:0007669"/>
    <property type="project" value="InterPro"/>
</dbReference>
<accession>A0A2T3HJW4</accession>
<evidence type="ECO:0000313" key="8">
    <source>
        <dbReference type="Proteomes" id="UP000240912"/>
    </source>
</evidence>
<reference evidence="7 8" key="1">
    <citation type="submission" date="2018-03" db="EMBL/GenBank/DDBJ databases">
        <authorList>
            <person name="Keele B.F."/>
        </authorList>
    </citation>
    <scope>NUCLEOTIDE SEQUENCE [LARGE SCALE GENOMIC DNA]</scope>
    <source>
        <strain evidence="7 8">YL28-9</strain>
    </source>
</reference>
<dbReference type="Proteomes" id="UP000240912">
    <property type="component" value="Unassembled WGS sequence"/>
</dbReference>
<dbReference type="PANTHER" id="PTHR43133:SF46">
    <property type="entry name" value="RNA POLYMERASE SIGMA-70 FACTOR ECF SUBFAMILY"/>
    <property type="match status" value="1"/>
</dbReference>
<dbReference type="GO" id="GO:0016987">
    <property type="term" value="F:sigma factor activity"/>
    <property type="evidence" value="ECO:0007669"/>
    <property type="project" value="UniProtKB-KW"/>
</dbReference>